<accession>A0A6P1D3S4</accession>
<dbReference type="EMBL" id="JAAGUZ010000014">
    <property type="protein sequence ID" value="NEW44179.1"/>
    <property type="molecule type" value="Genomic_DNA"/>
</dbReference>
<evidence type="ECO:0000313" key="3">
    <source>
        <dbReference type="EMBL" id="NEW44179.1"/>
    </source>
</evidence>
<dbReference type="InterPro" id="IPR042171">
    <property type="entry name" value="Acyl-CoA_hotdog"/>
</dbReference>
<dbReference type="AlphaFoldDB" id="A0A6P1D3S4"/>
<feature type="domain" description="Acyl-CoA thioesterase-like N-terminal HotDog" evidence="1">
    <location>
        <begin position="34"/>
        <end position="113"/>
    </location>
</feature>
<proteinExistence type="predicted"/>
<name>A0A6P1D3S4_9NOCA</name>
<organism evidence="3 4">
    <name type="scientific">Nocardia cyriacigeorgica</name>
    <dbReference type="NCBI Taxonomy" id="135487"/>
    <lineage>
        <taxon>Bacteria</taxon>
        <taxon>Bacillati</taxon>
        <taxon>Actinomycetota</taxon>
        <taxon>Actinomycetes</taxon>
        <taxon>Mycobacteriales</taxon>
        <taxon>Nocardiaceae</taxon>
        <taxon>Nocardia</taxon>
    </lineage>
</organism>
<dbReference type="InterPro" id="IPR049449">
    <property type="entry name" value="TesB_ACOT8-like_N"/>
</dbReference>
<dbReference type="Pfam" id="PF13622">
    <property type="entry name" value="4HBT_3"/>
    <property type="match status" value="1"/>
</dbReference>
<sequence>MPPLIAPPHQFDAATTLKPGESGVLLGRTSADYANMVGPFGGVTAATLLRSALEHPDRLGDPVSCTVNFAGPIADGEFEVRADPVRTNRSTQHWTIALEQGGETNTTATAVFGVRRPGWTDTEPTMPEVPPAESVVAQPFPGDIAWFRNYEMRFVEGGPDPIFAGRPGGSRTTLWVRDQPQRPLDFAALTALADVFMPRVMLRLGRMVPAGTVSLTVYYHADADALAAQGDRPLLATAHAQHFGGGYFDQTGQLWGAGGALLATTHQMVYFKADAI</sequence>
<dbReference type="InterPro" id="IPR029069">
    <property type="entry name" value="HotDog_dom_sf"/>
</dbReference>
<protein>
    <submittedName>
        <fullName evidence="3">Thioesterase family protein</fullName>
    </submittedName>
</protein>
<dbReference type="Proteomes" id="UP000468928">
    <property type="component" value="Unassembled WGS sequence"/>
</dbReference>
<dbReference type="CDD" id="cd00556">
    <property type="entry name" value="Thioesterase_II"/>
    <property type="match status" value="1"/>
</dbReference>
<evidence type="ECO:0000259" key="1">
    <source>
        <dbReference type="Pfam" id="PF13622"/>
    </source>
</evidence>
<dbReference type="SUPFAM" id="SSF54637">
    <property type="entry name" value="Thioesterase/thiol ester dehydrase-isomerase"/>
    <property type="match status" value="2"/>
</dbReference>
<dbReference type="RefSeq" id="WP_163828572.1">
    <property type="nucleotide sequence ID" value="NZ_JAAGUZ010000014.1"/>
</dbReference>
<comment type="caution">
    <text evidence="3">The sequence shown here is derived from an EMBL/GenBank/DDBJ whole genome shotgun (WGS) entry which is preliminary data.</text>
</comment>
<evidence type="ECO:0000259" key="2">
    <source>
        <dbReference type="Pfam" id="PF20789"/>
    </source>
</evidence>
<dbReference type="Gene3D" id="2.40.160.210">
    <property type="entry name" value="Acyl-CoA thioesterase, double hotdog domain"/>
    <property type="match status" value="1"/>
</dbReference>
<gene>
    <name evidence="3" type="ORF">GV789_06860</name>
</gene>
<feature type="domain" description="Acyl-CoA thioesterase-like C-terminal" evidence="2">
    <location>
        <begin position="134"/>
        <end position="270"/>
    </location>
</feature>
<dbReference type="InterPro" id="IPR049450">
    <property type="entry name" value="ACOT8-like_C"/>
</dbReference>
<reference evidence="3 4" key="1">
    <citation type="submission" date="2020-01" db="EMBL/GenBank/DDBJ databases">
        <title>Genetics and antimicrobial susceptibilities of Nocardia species isolated from the soil; a comparison with species isolated from humans.</title>
        <authorList>
            <person name="Carrasco G."/>
            <person name="Monzon S."/>
            <person name="Sansegundo M."/>
            <person name="Garcia E."/>
            <person name="Garrido N."/>
            <person name="Medina M.J."/>
            <person name="Villalon P."/>
            <person name="Ramirez-Arocha A.C."/>
            <person name="Jimenez P."/>
            <person name="Cuesta I."/>
            <person name="Valdezate S."/>
        </authorList>
    </citation>
    <scope>NUCLEOTIDE SEQUENCE [LARGE SCALE GENOMIC DNA]</scope>
    <source>
        <strain evidence="3 4">CNM20110639</strain>
    </source>
</reference>
<evidence type="ECO:0000313" key="4">
    <source>
        <dbReference type="Proteomes" id="UP000468928"/>
    </source>
</evidence>
<dbReference type="Pfam" id="PF20789">
    <property type="entry name" value="4HBT_3C"/>
    <property type="match status" value="1"/>
</dbReference>